<gene>
    <name evidence="4" type="ORF">KSF_076190</name>
</gene>
<name>A0A8J3IN25_9CHLR</name>
<keyword evidence="2" id="KW-0560">Oxidoreductase</keyword>
<dbReference type="NCBIfam" id="NF006114">
    <property type="entry name" value="PRK08263.1"/>
    <property type="match status" value="1"/>
</dbReference>
<dbReference type="Pfam" id="PF00106">
    <property type="entry name" value="adh_short"/>
    <property type="match status" value="1"/>
</dbReference>
<dbReference type="InterPro" id="IPR002347">
    <property type="entry name" value="SDR_fam"/>
</dbReference>
<comment type="similarity">
    <text evidence="1 3">Belongs to the short-chain dehydrogenases/reductases (SDR) family.</text>
</comment>
<comment type="caution">
    <text evidence="4">The sequence shown here is derived from an EMBL/GenBank/DDBJ whole genome shotgun (WGS) entry which is preliminary data.</text>
</comment>
<evidence type="ECO:0000256" key="3">
    <source>
        <dbReference type="RuleBase" id="RU000363"/>
    </source>
</evidence>
<dbReference type="PROSITE" id="PS00061">
    <property type="entry name" value="ADH_SHORT"/>
    <property type="match status" value="1"/>
</dbReference>
<dbReference type="CDD" id="cd05374">
    <property type="entry name" value="17beta-HSD-like_SDR_c"/>
    <property type="match status" value="1"/>
</dbReference>
<dbReference type="InterPro" id="IPR051911">
    <property type="entry name" value="SDR_oxidoreductase"/>
</dbReference>
<dbReference type="SUPFAM" id="SSF51735">
    <property type="entry name" value="NAD(P)-binding Rossmann-fold domains"/>
    <property type="match status" value="1"/>
</dbReference>
<proteinExistence type="inferred from homology"/>
<dbReference type="InterPro" id="IPR020904">
    <property type="entry name" value="Sc_DH/Rdtase_CS"/>
</dbReference>
<dbReference type="Proteomes" id="UP000597444">
    <property type="component" value="Unassembled WGS sequence"/>
</dbReference>
<dbReference type="PRINTS" id="PR00081">
    <property type="entry name" value="GDHRDH"/>
</dbReference>
<dbReference type="EMBL" id="BNJK01000001">
    <property type="protein sequence ID" value="GHO97571.1"/>
    <property type="molecule type" value="Genomic_DNA"/>
</dbReference>
<dbReference type="RefSeq" id="WP_220208107.1">
    <property type="nucleotide sequence ID" value="NZ_BNJK01000001.1"/>
</dbReference>
<dbReference type="PANTHER" id="PTHR43976:SF16">
    <property type="entry name" value="SHORT-CHAIN DEHYDROGENASE_REDUCTASE FAMILY PROTEIN"/>
    <property type="match status" value="1"/>
</dbReference>
<protein>
    <submittedName>
        <fullName evidence="4">Short-chain dehydrogenase/reductase</fullName>
    </submittedName>
</protein>
<accession>A0A8J3IN25</accession>
<sequence>MKVWFITGTSKGFGRVWAEAALKRGDKVVATARNLESLKALNDTYGENVMTLALDVTDRAAIFAAVKQAYDTYGRLDVVLNNAGYGQLGAAEEISEQEARDQLETNLFGAIWVTQAVLPYLREQGSGHIVQNSSIGGVNAFPYASLYNTSKWALEGFSQALSQEVQPFGIKVTLIEPVGYATDWSPSAKVARPLPAYEPLREARAANPRPFGAGNPEATGPALLKLVEMEQPPLRIFFGKGAHEMIHAEYGKRLAEWDAFKALSEEAYGA</sequence>
<evidence type="ECO:0000256" key="1">
    <source>
        <dbReference type="ARBA" id="ARBA00006484"/>
    </source>
</evidence>
<evidence type="ECO:0000256" key="2">
    <source>
        <dbReference type="ARBA" id="ARBA00023002"/>
    </source>
</evidence>
<dbReference type="PRINTS" id="PR00080">
    <property type="entry name" value="SDRFAMILY"/>
</dbReference>
<evidence type="ECO:0000313" key="5">
    <source>
        <dbReference type="Proteomes" id="UP000597444"/>
    </source>
</evidence>
<dbReference type="GO" id="GO:0016491">
    <property type="term" value="F:oxidoreductase activity"/>
    <property type="evidence" value="ECO:0007669"/>
    <property type="project" value="UniProtKB-KW"/>
</dbReference>
<dbReference type="Gene3D" id="3.40.50.720">
    <property type="entry name" value="NAD(P)-binding Rossmann-like Domain"/>
    <property type="match status" value="1"/>
</dbReference>
<dbReference type="PANTHER" id="PTHR43976">
    <property type="entry name" value="SHORT CHAIN DEHYDROGENASE"/>
    <property type="match status" value="1"/>
</dbReference>
<dbReference type="InterPro" id="IPR036291">
    <property type="entry name" value="NAD(P)-bd_dom_sf"/>
</dbReference>
<evidence type="ECO:0000313" key="4">
    <source>
        <dbReference type="EMBL" id="GHO97571.1"/>
    </source>
</evidence>
<keyword evidence="5" id="KW-1185">Reference proteome</keyword>
<reference evidence="4" key="1">
    <citation type="submission" date="2020-10" db="EMBL/GenBank/DDBJ databases">
        <title>Taxonomic study of unclassified bacteria belonging to the class Ktedonobacteria.</title>
        <authorList>
            <person name="Yabe S."/>
            <person name="Wang C.M."/>
            <person name="Zheng Y."/>
            <person name="Sakai Y."/>
            <person name="Cavaletti L."/>
            <person name="Monciardini P."/>
            <person name="Donadio S."/>
        </authorList>
    </citation>
    <scope>NUCLEOTIDE SEQUENCE</scope>
    <source>
        <strain evidence="4">ID150040</strain>
    </source>
</reference>
<dbReference type="AlphaFoldDB" id="A0A8J3IN25"/>
<organism evidence="4 5">
    <name type="scientific">Reticulibacter mediterranei</name>
    <dbReference type="NCBI Taxonomy" id="2778369"/>
    <lineage>
        <taxon>Bacteria</taxon>
        <taxon>Bacillati</taxon>
        <taxon>Chloroflexota</taxon>
        <taxon>Ktedonobacteria</taxon>
        <taxon>Ktedonobacterales</taxon>
        <taxon>Reticulibacteraceae</taxon>
        <taxon>Reticulibacter</taxon>
    </lineage>
</organism>